<keyword evidence="2" id="KW-1185">Reference proteome</keyword>
<reference evidence="1 2" key="1">
    <citation type="submission" date="2019-08" db="EMBL/GenBank/DDBJ databases">
        <title>Prosopis cineraria nodule microbiome.</title>
        <authorList>
            <person name="Ali R."/>
            <person name="Chaluvadi S.R."/>
            <person name="Wang X."/>
        </authorList>
    </citation>
    <scope>NUCLEOTIDE SEQUENCE [LARGE SCALE GENOMIC DNA]</scope>
    <source>
        <strain evidence="1 2">BG7</strain>
        <plasmid evidence="1 2">unnamed</plasmid>
    </source>
</reference>
<sequence>MEGEGHRISTVEMQRAKSNAGAHRCMNRVANAAVSVDHIVLKTEERSMSSLLLALHVVAAGRGEGLRPELVEALKQKLHTDFPSDICPPAITSAGNTLPIGEAVGEANGFNRREKN</sequence>
<geneLocation type="plasmid" evidence="1 2">
    <name>unnamed</name>
</geneLocation>
<dbReference type="RefSeq" id="WP_153273533.1">
    <property type="nucleotide sequence ID" value="NZ_CP043499.1"/>
</dbReference>
<accession>A0A5Q0CE53</accession>
<dbReference type="EMBL" id="CP043499">
    <property type="protein sequence ID" value="QFY63575.1"/>
    <property type="molecule type" value="Genomic_DNA"/>
</dbReference>
<dbReference type="OrthoDB" id="1344805at28211"/>
<name>A0A5Q0CE53_9HYPH</name>
<dbReference type="KEGG" id="rgr:FZ934_25380"/>
<keyword evidence="1" id="KW-0614">Plasmid</keyword>
<evidence type="ECO:0000313" key="2">
    <source>
        <dbReference type="Proteomes" id="UP000326881"/>
    </source>
</evidence>
<proteinExistence type="predicted"/>
<gene>
    <name evidence="1" type="ORF">FZ934_25380</name>
</gene>
<dbReference type="AlphaFoldDB" id="A0A5Q0CE53"/>
<evidence type="ECO:0000313" key="1">
    <source>
        <dbReference type="EMBL" id="QFY63575.1"/>
    </source>
</evidence>
<organism evidence="1 2">
    <name type="scientific">Rhizobium grahamii</name>
    <dbReference type="NCBI Taxonomy" id="1120045"/>
    <lineage>
        <taxon>Bacteria</taxon>
        <taxon>Pseudomonadati</taxon>
        <taxon>Pseudomonadota</taxon>
        <taxon>Alphaproteobacteria</taxon>
        <taxon>Hyphomicrobiales</taxon>
        <taxon>Rhizobiaceae</taxon>
        <taxon>Rhizobium/Agrobacterium group</taxon>
        <taxon>Rhizobium</taxon>
    </lineage>
</organism>
<dbReference type="Proteomes" id="UP000326881">
    <property type="component" value="Plasmid unnamed"/>
</dbReference>
<protein>
    <submittedName>
        <fullName evidence="1">Uncharacterized protein</fullName>
    </submittedName>
</protein>